<accession>V9FBC6</accession>
<comment type="caution">
    <text evidence="1">The sequence shown here is derived from an EMBL/GenBank/DDBJ whole genome shotgun (WGS) entry which is preliminary data.</text>
</comment>
<gene>
    <name evidence="1" type="ORF">F443_08135</name>
</gene>
<dbReference type="OrthoDB" id="129202at2759"/>
<evidence type="ECO:0000313" key="1">
    <source>
        <dbReference type="EMBL" id="ETI47702.1"/>
    </source>
</evidence>
<organism evidence="1 2">
    <name type="scientific">Phytophthora nicotianae P1569</name>
    <dbReference type="NCBI Taxonomy" id="1317065"/>
    <lineage>
        <taxon>Eukaryota</taxon>
        <taxon>Sar</taxon>
        <taxon>Stramenopiles</taxon>
        <taxon>Oomycota</taxon>
        <taxon>Peronosporomycetes</taxon>
        <taxon>Peronosporales</taxon>
        <taxon>Peronosporaceae</taxon>
        <taxon>Phytophthora</taxon>
    </lineage>
</organism>
<evidence type="ECO:0000313" key="2">
    <source>
        <dbReference type="Proteomes" id="UP000018721"/>
    </source>
</evidence>
<proteinExistence type="predicted"/>
<dbReference type="AlphaFoldDB" id="V9FBC6"/>
<dbReference type="Proteomes" id="UP000018721">
    <property type="component" value="Unassembled WGS sequence"/>
</dbReference>
<dbReference type="EMBL" id="ANIZ01001408">
    <property type="protein sequence ID" value="ETI47702.1"/>
    <property type="molecule type" value="Genomic_DNA"/>
</dbReference>
<protein>
    <submittedName>
        <fullName evidence="1">Uncharacterized protein</fullName>
    </submittedName>
</protein>
<dbReference type="HOGENOM" id="CLU_985068_0_0_1"/>
<keyword evidence="2" id="KW-1185">Reference proteome</keyword>
<sequence length="283" mass="31321">MGGVQDRYLRHDAAGDMFVGRTVTGLPILQPEFAVLPPHFAAGAEIIQSAKRLCFPGLPESVEYVDEVALASLVYHIDFLRENLPDTHPLFHGSGCATQPTGVPPHVTIMTEIREARNELREEIIARKADMQKITELQDALCGRLVTDVSKLLEERVCQSGVPTCNSLADLVMKRLENVGVLQLLLPRDDVAAGHAGLDTAVEAAEPSAKKTSHHVYQWGGAMHLFPEDMVLPSGTAEQALVNWCWGNTAKTLPPYRQLRPSDLSNRNQRKRLCELKFLMKKN</sequence>
<name>V9FBC6_PHYNI</name>
<reference evidence="1 2" key="1">
    <citation type="submission" date="2013-11" db="EMBL/GenBank/DDBJ databases">
        <title>The Genome Sequence of Phytophthora parasitica P1569.</title>
        <authorList>
            <consortium name="The Broad Institute Genomics Platform"/>
            <person name="Russ C."/>
            <person name="Tyler B."/>
            <person name="Panabieres F."/>
            <person name="Shan W."/>
            <person name="Tripathy S."/>
            <person name="Grunwald N."/>
            <person name="Machado M."/>
            <person name="Johnson C.S."/>
            <person name="Arredondo F."/>
            <person name="Hong C."/>
            <person name="Coffey M."/>
            <person name="Young S.K."/>
            <person name="Zeng Q."/>
            <person name="Gargeya S."/>
            <person name="Fitzgerald M."/>
            <person name="Abouelleil A."/>
            <person name="Alvarado L."/>
            <person name="Chapman S.B."/>
            <person name="Gainer-Dewar J."/>
            <person name="Goldberg J."/>
            <person name="Griggs A."/>
            <person name="Gujja S."/>
            <person name="Hansen M."/>
            <person name="Howarth C."/>
            <person name="Imamovic A."/>
            <person name="Ireland A."/>
            <person name="Larimer J."/>
            <person name="McCowan C."/>
            <person name="Murphy C."/>
            <person name="Pearson M."/>
            <person name="Poon T.W."/>
            <person name="Priest M."/>
            <person name="Roberts A."/>
            <person name="Saif S."/>
            <person name="Shea T."/>
            <person name="Sykes S."/>
            <person name="Wortman J."/>
            <person name="Nusbaum C."/>
            <person name="Birren B."/>
        </authorList>
    </citation>
    <scope>NUCLEOTIDE SEQUENCE [LARGE SCALE GENOMIC DNA]</scope>
    <source>
        <strain evidence="1 2">P1569</strain>
    </source>
</reference>